<dbReference type="Bgee" id="ENSOCUG00000005789">
    <property type="expression patterns" value="Expressed in testis"/>
</dbReference>
<evidence type="ECO:0000256" key="8">
    <source>
        <dbReference type="ARBA" id="ARBA00023132"/>
    </source>
</evidence>
<evidence type="ECO:0000256" key="3">
    <source>
        <dbReference type="ARBA" id="ARBA00022448"/>
    </source>
</evidence>
<reference evidence="16" key="2">
    <citation type="submission" date="2025-08" db="UniProtKB">
        <authorList>
            <consortium name="Ensembl"/>
        </authorList>
    </citation>
    <scope>IDENTIFICATION</scope>
    <source>
        <strain evidence="16">Thorbecke</strain>
    </source>
</reference>
<dbReference type="FunFam" id="1.10.8.10:FF:000018">
    <property type="entry name" value="Nuclear RNA export factor 1"/>
    <property type="match status" value="1"/>
</dbReference>
<dbReference type="eggNOG" id="KOG3763">
    <property type="taxonomic scope" value="Eukaryota"/>
</dbReference>
<keyword evidence="8" id="KW-0906">Nuclear pore complex</keyword>
<keyword evidence="8" id="KW-0653">Protein transport</keyword>
<dbReference type="FunFam" id="3.10.450.50:FF:000004">
    <property type="entry name" value="Nuclear RNA export factor 1"/>
    <property type="match status" value="1"/>
</dbReference>
<evidence type="ECO:0000256" key="2">
    <source>
        <dbReference type="ARBA" id="ARBA00009285"/>
    </source>
</evidence>
<evidence type="ECO:0000256" key="1">
    <source>
        <dbReference type="ARBA" id="ARBA00004567"/>
    </source>
</evidence>
<organism evidence="16 17">
    <name type="scientific">Oryctolagus cuniculus</name>
    <name type="common">Rabbit</name>
    <dbReference type="NCBI Taxonomy" id="9986"/>
    <lineage>
        <taxon>Eukaryota</taxon>
        <taxon>Metazoa</taxon>
        <taxon>Chordata</taxon>
        <taxon>Craniata</taxon>
        <taxon>Vertebrata</taxon>
        <taxon>Euteleostomi</taxon>
        <taxon>Mammalia</taxon>
        <taxon>Eutheria</taxon>
        <taxon>Euarchontoglires</taxon>
        <taxon>Glires</taxon>
        <taxon>Lagomorpha</taxon>
        <taxon>Leporidae</taxon>
        <taxon>Oryctolagus</taxon>
    </lineage>
</organism>
<proteinExistence type="inferred from homology"/>
<dbReference type="GO" id="GO:0005643">
    <property type="term" value="C:nuclear pore"/>
    <property type="evidence" value="ECO:0007669"/>
    <property type="project" value="UniProtKB-SubCell"/>
</dbReference>
<dbReference type="InterPro" id="IPR015245">
    <property type="entry name" value="Tap_RNA-bd"/>
</dbReference>
<name>G1SPN8_RABIT</name>
<dbReference type="OrthoDB" id="25872at2759"/>
<evidence type="ECO:0000256" key="11">
    <source>
        <dbReference type="ARBA" id="ARBA00080675"/>
    </source>
</evidence>
<dbReference type="PANTHER" id="PTHR10662">
    <property type="entry name" value="NUCLEAR RNA EXPORT FACTOR"/>
    <property type="match status" value="1"/>
</dbReference>
<dbReference type="PROSITE" id="PS50177">
    <property type="entry name" value="NTF2_DOMAIN"/>
    <property type="match status" value="1"/>
</dbReference>
<evidence type="ECO:0000259" key="15">
    <source>
        <dbReference type="PROSITE" id="PS51281"/>
    </source>
</evidence>
<keyword evidence="17" id="KW-1185">Reference proteome</keyword>
<dbReference type="InterPro" id="IPR002075">
    <property type="entry name" value="NTF2_dom"/>
</dbReference>
<dbReference type="SMR" id="G1SPN8"/>
<dbReference type="Ensembl" id="ENSOCUT00000005791.4">
    <property type="protein sequence ID" value="ENSOCUP00000005020.3"/>
    <property type="gene ID" value="ENSOCUG00000005789.4"/>
</dbReference>
<evidence type="ECO:0000256" key="5">
    <source>
        <dbReference type="ARBA" id="ARBA00022737"/>
    </source>
</evidence>
<dbReference type="AlphaFoldDB" id="G1SPN8"/>
<keyword evidence="6" id="KW-0509">mRNA transport</keyword>
<dbReference type="InParanoid" id="G1SPN8"/>
<dbReference type="PROSITE" id="PS51281">
    <property type="entry name" value="TAP_C"/>
    <property type="match status" value="1"/>
</dbReference>
<dbReference type="FunCoup" id="G1SPN8">
    <property type="interactions" value="121"/>
</dbReference>
<accession>G1SPN8</accession>
<dbReference type="SUPFAM" id="SSF52058">
    <property type="entry name" value="L domain-like"/>
    <property type="match status" value="1"/>
</dbReference>
<dbReference type="Gene3D" id="3.30.70.330">
    <property type="match status" value="1"/>
</dbReference>
<evidence type="ECO:0000256" key="7">
    <source>
        <dbReference type="ARBA" id="ARBA00023010"/>
    </source>
</evidence>
<keyword evidence="5" id="KW-0677">Repeat</keyword>
<dbReference type="EMBL" id="AAGW02046108">
    <property type="status" value="NOT_ANNOTATED_CDS"/>
    <property type="molecule type" value="Genomic_DNA"/>
</dbReference>
<dbReference type="Gene3D" id="3.80.10.10">
    <property type="entry name" value="Ribonuclease Inhibitor"/>
    <property type="match status" value="1"/>
</dbReference>
<dbReference type="SUPFAM" id="SSF54427">
    <property type="entry name" value="NTF2-like"/>
    <property type="match status" value="1"/>
</dbReference>
<dbReference type="Gene3D" id="1.10.8.10">
    <property type="entry name" value="DNA helicase RuvA subunit, C-terminal domain"/>
    <property type="match status" value="1"/>
</dbReference>
<dbReference type="SMART" id="SM00804">
    <property type="entry name" value="TAP_C"/>
    <property type="match status" value="1"/>
</dbReference>
<dbReference type="STRING" id="9986.ENSOCUP00000005020"/>
<dbReference type="InterPro" id="IPR032710">
    <property type="entry name" value="NTF2-like_dom_sf"/>
</dbReference>
<dbReference type="InterPro" id="IPR030217">
    <property type="entry name" value="NXF_fam"/>
</dbReference>
<dbReference type="GO" id="GO:0003723">
    <property type="term" value="F:RNA binding"/>
    <property type="evidence" value="ECO:0007669"/>
    <property type="project" value="InterPro"/>
</dbReference>
<feature type="region of interest" description="Disordered" evidence="13">
    <location>
        <begin position="1"/>
        <end position="24"/>
    </location>
</feature>
<keyword evidence="9" id="KW-0539">Nucleus</keyword>
<comment type="subcellular location">
    <subcellularLocation>
        <location evidence="1">Nucleus</location>
        <location evidence="1">Nuclear pore complex</location>
    </subcellularLocation>
</comment>
<evidence type="ECO:0000256" key="9">
    <source>
        <dbReference type="ARBA" id="ARBA00023242"/>
    </source>
</evidence>
<comment type="similarity">
    <text evidence="2">Belongs to the NXF family.</text>
</comment>
<evidence type="ECO:0000259" key="14">
    <source>
        <dbReference type="PROSITE" id="PS50177"/>
    </source>
</evidence>
<dbReference type="Pfam" id="PF24048">
    <property type="entry name" value="LRR_NXF1-5"/>
    <property type="match status" value="1"/>
</dbReference>
<evidence type="ECO:0000256" key="4">
    <source>
        <dbReference type="ARBA" id="ARBA00022614"/>
    </source>
</evidence>
<gene>
    <name evidence="16" type="primary">LOC100339773</name>
</gene>
<dbReference type="GO" id="GO:0015031">
    <property type="term" value="P:protein transport"/>
    <property type="evidence" value="ECO:0007669"/>
    <property type="project" value="UniProtKB-KW"/>
</dbReference>
<dbReference type="InterPro" id="IPR012677">
    <property type="entry name" value="Nucleotide-bd_a/b_plait_sf"/>
</dbReference>
<dbReference type="PANTHER" id="PTHR10662:SF15">
    <property type="entry name" value="NUCLEAR RNA EXPORT FACTOR 5"/>
    <property type="match status" value="1"/>
</dbReference>
<dbReference type="GO" id="GO:0016973">
    <property type="term" value="P:poly(A)+ mRNA export from nucleus"/>
    <property type="evidence" value="ECO:0007669"/>
    <property type="project" value="TreeGrafter"/>
</dbReference>
<dbReference type="GO" id="GO:0005737">
    <property type="term" value="C:cytoplasm"/>
    <property type="evidence" value="ECO:0007669"/>
    <property type="project" value="InterPro"/>
</dbReference>
<dbReference type="InterPro" id="IPR057125">
    <property type="entry name" value="NXF1/2/3/5-like_LRR"/>
</dbReference>
<dbReference type="Gene3D" id="3.10.450.50">
    <property type="match status" value="1"/>
</dbReference>
<sequence>MESNNGGGCPQGKKKDDEDSLQGKFDHGNFHYEHAVGELLSSNLQEDRNRMMRDVHENPQLRRSMECHYEHQDRILPEGAVTANTDNEALRKLFKITIPYGIKYEKTWLINSIQSYCSVPFTPINLRYVRNQVEFFVQDASTASTLEDINYKIYDEENQKISILVEPSTETHSVQTNLKPEQMEVLMLTMNKRYDVSQKALDLQSLSFDRDLVGHETDMILDERKCMTAALQIIEKNFSELLSLNLCNNKLYQLDGLSDIIGKVPKVKILNLSANELRTAWELEKVKELDLEELWLEGNPLCRTFPSHAAYVRAIRNCFPKLLRLDGKELPPIAIDMEVPEIIKPCKESYKGSETLKSLILQFLLRYYVIYDSGDRRGLFGAYHEKACFSLTIPFNCGDPFSLWEYFKYSRNMKKLKDPYLRRQLLKHTKHDIVNSLSVLPRTQHDFSSCVVDLCFQTEMMLCFSVSGVFKELEGKSPGIVRAFTRIFILASVSSSSICIVNDKLIVRNASPKETQSAFSTPLPSCFSSSVPTLSQEKMEMVKAFSTQSGMNLEWSQKCLEDNEWNYATAAQIFTMLQRQGRIPEEAFKQIP</sequence>
<dbReference type="SUPFAM" id="SSF46934">
    <property type="entry name" value="UBA-like"/>
    <property type="match status" value="1"/>
</dbReference>
<dbReference type="GeneID" id="100339773"/>
<keyword evidence="7" id="KW-0811">Translocation</keyword>
<protein>
    <recommendedName>
        <fullName evidence="12">Tip-associated protein</fullName>
    </recommendedName>
    <alternativeName>
        <fullName evidence="10">Tip-associating protein</fullName>
    </alternativeName>
    <alternativeName>
        <fullName evidence="11">mRNA export factor TAP</fullName>
    </alternativeName>
</protein>
<evidence type="ECO:0000256" key="6">
    <source>
        <dbReference type="ARBA" id="ARBA00022816"/>
    </source>
</evidence>
<dbReference type="GeneTree" id="ENSGT00390000007539"/>
<feature type="compositionally biased region" description="Gly residues" evidence="13">
    <location>
        <begin position="1"/>
        <end position="10"/>
    </location>
</feature>
<dbReference type="Pfam" id="PF03943">
    <property type="entry name" value="TAP_C"/>
    <property type="match status" value="1"/>
</dbReference>
<dbReference type="InterPro" id="IPR032675">
    <property type="entry name" value="LRR_dom_sf"/>
</dbReference>
<dbReference type="InterPro" id="IPR018222">
    <property type="entry name" value="Nuclear_transport_factor_2_euk"/>
</dbReference>
<dbReference type="InterPro" id="IPR009060">
    <property type="entry name" value="UBA-like_sf"/>
</dbReference>
<dbReference type="InterPro" id="IPR005637">
    <property type="entry name" value="TAP_C_dom"/>
</dbReference>
<dbReference type="Pfam" id="PF22602">
    <property type="entry name" value="NXF_NTF2"/>
    <property type="match status" value="1"/>
</dbReference>
<evidence type="ECO:0000256" key="12">
    <source>
        <dbReference type="ARBA" id="ARBA00082469"/>
    </source>
</evidence>
<feature type="domain" description="NTF2" evidence="14">
    <location>
        <begin position="359"/>
        <end position="507"/>
    </location>
</feature>
<evidence type="ECO:0000313" key="17">
    <source>
        <dbReference type="Proteomes" id="UP000001811"/>
    </source>
</evidence>
<reference evidence="16 17" key="1">
    <citation type="journal article" date="2011" name="Nature">
        <title>A high-resolution map of human evolutionary constraint using 29 mammals.</title>
        <authorList>
            <person name="Lindblad-Toh K."/>
            <person name="Garber M."/>
            <person name="Zuk O."/>
            <person name="Lin M.F."/>
            <person name="Parker B.J."/>
            <person name="Washietl S."/>
            <person name="Kheradpour P."/>
            <person name="Ernst J."/>
            <person name="Jordan G."/>
            <person name="Mauceli E."/>
            <person name="Ward L.D."/>
            <person name="Lowe C.B."/>
            <person name="Holloway A.K."/>
            <person name="Clamp M."/>
            <person name="Gnerre S."/>
            <person name="Alfoldi J."/>
            <person name="Beal K."/>
            <person name="Chang J."/>
            <person name="Clawson H."/>
            <person name="Cuff J."/>
            <person name="Di Palma F."/>
            <person name="Fitzgerald S."/>
            <person name="Flicek P."/>
            <person name="Guttman M."/>
            <person name="Hubisz M.J."/>
            <person name="Jaffe D.B."/>
            <person name="Jungreis I."/>
            <person name="Kent W.J."/>
            <person name="Kostka D."/>
            <person name="Lara M."/>
            <person name="Martins A.L."/>
            <person name="Massingham T."/>
            <person name="Moltke I."/>
            <person name="Raney B.J."/>
            <person name="Rasmussen M.D."/>
            <person name="Robinson J."/>
            <person name="Stark A."/>
            <person name="Vilella A.J."/>
            <person name="Wen J."/>
            <person name="Xie X."/>
            <person name="Zody M.C."/>
            <person name="Baldwin J."/>
            <person name="Bloom T."/>
            <person name="Chin C.W."/>
            <person name="Heiman D."/>
            <person name="Nicol R."/>
            <person name="Nusbaum C."/>
            <person name="Young S."/>
            <person name="Wilkinson J."/>
            <person name="Worley K.C."/>
            <person name="Kovar C.L."/>
            <person name="Muzny D.M."/>
            <person name="Gibbs R.A."/>
            <person name="Cree A."/>
            <person name="Dihn H.H."/>
            <person name="Fowler G."/>
            <person name="Jhangiani S."/>
            <person name="Joshi V."/>
            <person name="Lee S."/>
            <person name="Lewis L.R."/>
            <person name="Nazareth L.V."/>
            <person name="Okwuonu G."/>
            <person name="Santibanez J."/>
            <person name="Warren W.C."/>
            <person name="Mardis E.R."/>
            <person name="Weinstock G.M."/>
            <person name="Wilson R.K."/>
            <person name="Delehaunty K."/>
            <person name="Dooling D."/>
            <person name="Fronik C."/>
            <person name="Fulton L."/>
            <person name="Fulton B."/>
            <person name="Graves T."/>
            <person name="Minx P."/>
            <person name="Sodergren E."/>
            <person name="Birney E."/>
            <person name="Margulies E.H."/>
            <person name="Herrero J."/>
            <person name="Green E.D."/>
            <person name="Haussler D."/>
            <person name="Siepel A."/>
            <person name="Goldman N."/>
            <person name="Pollard K.S."/>
            <person name="Pedersen J.S."/>
            <person name="Lander E.S."/>
            <person name="Kellis M."/>
        </authorList>
    </citation>
    <scope>NUCLEOTIDE SEQUENCE [LARGE SCALE GENOMIC DNA]</scope>
    <source>
        <strain evidence="16 17">Thorbecke inbred</strain>
    </source>
</reference>
<keyword evidence="3" id="KW-0813">Transport</keyword>
<evidence type="ECO:0000256" key="10">
    <source>
        <dbReference type="ARBA" id="ARBA00077623"/>
    </source>
</evidence>
<dbReference type="Proteomes" id="UP000001811">
    <property type="component" value="Chromosome X"/>
</dbReference>
<keyword evidence="4" id="KW-0433">Leucine-rich repeat</keyword>
<dbReference type="PaxDb" id="9986-ENSOCUP00000005020"/>
<dbReference type="SUPFAM" id="SSF54928">
    <property type="entry name" value="RNA-binding domain, RBD"/>
    <property type="match status" value="1"/>
</dbReference>
<dbReference type="HOGENOM" id="CLU_011280_2_0_1"/>
<reference evidence="16" key="3">
    <citation type="submission" date="2025-09" db="UniProtKB">
        <authorList>
            <consortium name="Ensembl"/>
        </authorList>
    </citation>
    <scope>IDENTIFICATION</scope>
    <source>
        <strain evidence="16">Thorbecke</strain>
    </source>
</reference>
<dbReference type="OMA" id="EWNYARA"/>
<dbReference type="FunFam" id="3.80.10.10:FF:000183">
    <property type="entry name" value="nuclear RNA export factor 2-like"/>
    <property type="match status" value="1"/>
</dbReference>
<dbReference type="RefSeq" id="XP_008271331.3">
    <property type="nucleotide sequence ID" value="XM_008273109.4"/>
</dbReference>
<dbReference type="CDD" id="cd14342">
    <property type="entry name" value="UBA_TAP-C"/>
    <property type="match status" value="1"/>
</dbReference>
<dbReference type="InterPro" id="IPR035979">
    <property type="entry name" value="RBD_domain_sf"/>
</dbReference>
<feature type="domain" description="TAP-C" evidence="15">
    <location>
        <begin position="536"/>
        <end position="591"/>
    </location>
</feature>
<dbReference type="Pfam" id="PF09162">
    <property type="entry name" value="Tap-RNA_bind"/>
    <property type="match status" value="1"/>
</dbReference>
<evidence type="ECO:0000256" key="13">
    <source>
        <dbReference type="SAM" id="MobiDB-lite"/>
    </source>
</evidence>
<dbReference type="KEGG" id="ocu:100339773"/>
<evidence type="ECO:0000313" key="16">
    <source>
        <dbReference type="Ensembl" id="ENSOCUP00000005020.3"/>
    </source>
</evidence>